<protein>
    <submittedName>
        <fullName evidence="1">Uncharacterized protein</fullName>
    </submittedName>
</protein>
<evidence type="ECO:0000313" key="1">
    <source>
        <dbReference type="EMBL" id="VYT36850.1"/>
    </source>
</evidence>
<dbReference type="AlphaFoldDB" id="A0A6N2W3J8"/>
<sequence length="35" mass="3935">MNEVRTSKRLILFVLLGAAFLLAITHGSKKSRFES</sequence>
<dbReference type="EMBL" id="CACRSQ010000007">
    <property type="protein sequence ID" value="VYT36850.1"/>
    <property type="molecule type" value="Genomic_DNA"/>
</dbReference>
<gene>
    <name evidence="1" type="ORF">ACLFYP115_03039</name>
</gene>
<reference evidence="1" key="1">
    <citation type="submission" date="2019-11" db="EMBL/GenBank/DDBJ databases">
        <authorList>
            <person name="Feng L."/>
        </authorList>
    </citation>
    <scope>NUCLEOTIDE SEQUENCE</scope>
    <source>
        <strain evidence="1">AcaccaeLFYP115</strain>
    </source>
</reference>
<proteinExistence type="predicted"/>
<organism evidence="1">
    <name type="scientific">Anaerostipes caccae</name>
    <dbReference type="NCBI Taxonomy" id="105841"/>
    <lineage>
        <taxon>Bacteria</taxon>
        <taxon>Bacillati</taxon>
        <taxon>Bacillota</taxon>
        <taxon>Clostridia</taxon>
        <taxon>Lachnospirales</taxon>
        <taxon>Lachnospiraceae</taxon>
        <taxon>Anaerostipes</taxon>
    </lineage>
</organism>
<name>A0A6N2W3J8_9FIRM</name>
<accession>A0A6N2W3J8</accession>